<evidence type="ECO:0000256" key="1">
    <source>
        <dbReference type="ARBA" id="ARBA00004167"/>
    </source>
</evidence>
<comment type="similarity">
    <text evidence="2">Belongs to the LemA family.</text>
</comment>
<reference evidence="7 8" key="1">
    <citation type="submission" date="2020-08" db="EMBL/GenBank/DDBJ databases">
        <title>Sequencing the genomes of 1000 actinobacteria strains.</title>
        <authorList>
            <person name="Klenk H.-P."/>
        </authorList>
    </citation>
    <scope>NUCLEOTIDE SEQUENCE [LARGE SCALE GENOMIC DNA]</scope>
    <source>
        <strain evidence="7 8">DSM 27064</strain>
    </source>
</reference>
<dbReference type="Pfam" id="PF04011">
    <property type="entry name" value="LemA"/>
    <property type="match status" value="1"/>
</dbReference>
<dbReference type="AlphaFoldDB" id="A0A840DGJ6"/>
<sequence length="191" mass="21297">MNTGTIVLLAAVGLVLILGLYIWLTYNGLVRLRNRVDEAWSDITVQLKRRADLIPQLVETVKGYAAHESGVFEAVTRARAETISAQSPAEASVAENHMQTALKSIFAVAEAYPQLQASKNFLDLQASLVDTENKIQASRRFYNGGVREYNTKIQLFPNTLFVRAMGFKERDFFEVEDLAAISEPPRIDFGS</sequence>
<comment type="subcellular location">
    <subcellularLocation>
        <location evidence="1">Membrane</location>
        <topology evidence="1">Single-pass membrane protein</topology>
    </subcellularLocation>
</comment>
<dbReference type="Gene3D" id="1.20.1440.20">
    <property type="entry name" value="LemA-like domain"/>
    <property type="match status" value="1"/>
</dbReference>
<evidence type="ECO:0000256" key="5">
    <source>
        <dbReference type="ARBA" id="ARBA00023136"/>
    </source>
</evidence>
<keyword evidence="8" id="KW-1185">Reference proteome</keyword>
<dbReference type="InterPro" id="IPR023353">
    <property type="entry name" value="LemA-like_dom_sf"/>
</dbReference>
<evidence type="ECO:0000256" key="3">
    <source>
        <dbReference type="ARBA" id="ARBA00022692"/>
    </source>
</evidence>
<dbReference type="SUPFAM" id="SSF140478">
    <property type="entry name" value="LemA-like"/>
    <property type="match status" value="1"/>
</dbReference>
<name>A0A840DGJ6_9MICO</name>
<protein>
    <submittedName>
        <fullName evidence="7">LemA protein</fullName>
    </submittedName>
</protein>
<dbReference type="Proteomes" id="UP000571183">
    <property type="component" value="Unassembled WGS sequence"/>
</dbReference>
<dbReference type="RefSeq" id="WP_124824378.1">
    <property type="nucleotide sequence ID" value="NZ_JACIFD010000002.1"/>
</dbReference>
<evidence type="ECO:0000313" key="8">
    <source>
        <dbReference type="Proteomes" id="UP000571183"/>
    </source>
</evidence>
<keyword evidence="3 6" id="KW-0812">Transmembrane</keyword>
<keyword evidence="4 6" id="KW-1133">Transmembrane helix</keyword>
<evidence type="ECO:0000256" key="6">
    <source>
        <dbReference type="SAM" id="Phobius"/>
    </source>
</evidence>
<comment type="caution">
    <text evidence="7">The sequence shown here is derived from an EMBL/GenBank/DDBJ whole genome shotgun (WGS) entry which is preliminary data.</text>
</comment>
<dbReference type="EMBL" id="JACIFD010000002">
    <property type="protein sequence ID" value="MBB4070895.1"/>
    <property type="molecule type" value="Genomic_DNA"/>
</dbReference>
<dbReference type="GO" id="GO:0016020">
    <property type="term" value="C:membrane"/>
    <property type="evidence" value="ECO:0007669"/>
    <property type="project" value="UniProtKB-SubCell"/>
</dbReference>
<dbReference type="InterPro" id="IPR007156">
    <property type="entry name" value="MamQ_LemA"/>
</dbReference>
<evidence type="ECO:0000256" key="4">
    <source>
        <dbReference type="ARBA" id="ARBA00022989"/>
    </source>
</evidence>
<feature type="transmembrane region" description="Helical" evidence="6">
    <location>
        <begin position="6"/>
        <end position="26"/>
    </location>
</feature>
<organism evidence="7 8">
    <name type="scientific">Canibacter oris</name>
    <dbReference type="NCBI Taxonomy" id="1365628"/>
    <lineage>
        <taxon>Bacteria</taxon>
        <taxon>Bacillati</taxon>
        <taxon>Actinomycetota</taxon>
        <taxon>Actinomycetes</taxon>
        <taxon>Micrococcales</taxon>
        <taxon>Microbacteriaceae</taxon>
        <taxon>Canibacter</taxon>
    </lineage>
</organism>
<dbReference type="PANTHER" id="PTHR34478:SF2">
    <property type="entry name" value="MEMBRANE PROTEIN"/>
    <property type="match status" value="1"/>
</dbReference>
<evidence type="ECO:0000256" key="2">
    <source>
        <dbReference type="ARBA" id="ARBA00008854"/>
    </source>
</evidence>
<proteinExistence type="inferred from homology"/>
<accession>A0A840DGJ6</accession>
<dbReference type="PANTHER" id="PTHR34478">
    <property type="entry name" value="PROTEIN LEMA"/>
    <property type="match status" value="1"/>
</dbReference>
<gene>
    <name evidence="7" type="ORF">F5897_000179</name>
</gene>
<evidence type="ECO:0000313" key="7">
    <source>
        <dbReference type="EMBL" id="MBB4070895.1"/>
    </source>
</evidence>
<keyword evidence="5 6" id="KW-0472">Membrane</keyword>